<dbReference type="PATRIC" id="fig|1603606.3.peg.2769"/>
<dbReference type="Pfam" id="PF02579">
    <property type="entry name" value="Nitro_FeMo-Co"/>
    <property type="match status" value="1"/>
</dbReference>
<organism evidence="2 3">
    <name type="scientific">Desulfuromonas soudanensis</name>
    <dbReference type="NCBI Taxonomy" id="1603606"/>
    <lineage>
        <taxon>Bacteria</taxon>
        <taxon>Pseudomonadati</taxon>
        <taxon>Thermodesulfobacteriota</taxon>
        <taxon>Desulfuromonadia</taxon>
        <taxon>Desulfuromonadales</taxon>
        <taxon>Desulfuromonadaceae</taxon>
        <taxon>Desulfuromonas</taxon>
    </lineage>
</organism>
<dbReference type="RefSeq" id="WP_053552384.1">
    <property type="nucleotide sequence ID" value="NZ_CP010802.1"/>
</dbReference>
<name>A0A0M4D7W1_9BACT</name>
<dbReference type="PANTHER" id="PTHR33937:SF1">
    <property type="entry name" value="IRON-MOLIBDENUM COFACTOR PROCESSING PROTEIN"/>
    <property type="match status" value="1"/>
</dbReference>
<feature type="domain" description="Dinitrogenase iron-molybdenum cofactor biosynthesis" evidence="1">
    <location>
        <begin position="10"/>
        <end position="105"/>
    </location>
</feature>
<gene>
    <name evidence="2" type="ORF">DSOUD_2557</name>
</gene>
<dbReference type="InterPro" id="IPR051840">
    <property type="entry name" value="NifX/NifY_domain"/>
</dbReference>
<dbReference type="InterPro" id="IPR036105">
    <property type="entry name" value="DiNase_FeMo-co_biosyn_sf"/>
</dbReference>
<evidence type="ECO:0000259" key="1">
    <source>
        <dbReference type="Pfam" id="PF02579"/>
    </source>
</evidence>
<dbReference type="AlphaFoldDB" id="A0A0M4D7W1"/>
<dbReference type="STRING" id="1603606.DSOUD_2557"/>
<dbReference type="PANTHER" id="PTHR33937">
    <property type="entry name" value="IRON-MOLYBDENUM PROTEIN-RELATED-RELATED"/>
    <property type="match status" value="1"/>
</dbReference>
<reference evidence="2 3" key="1">
    <citation type="submission" date="2015-07" db="EMBL/GenBank/DDBJ databases">
        <title>Isolation and Genomic Characterization of a Novel Halophilic Metal-Reducing Deltaproteobacterium from the Deep Subsurface.</title>
        <authorList>
            <person name="Badalamenti J.P."/>
            <person name="Summers Z.M."/>
            <person name="Gralnick J.A."/>
            <person name="Bond D.R."/>
        </authorList>
    </citation>
    <scope>NUCLEOTIDE SEQUENCE [LARGE SCALE GENOMIC DNA]</scope>
    <source>
        <strain evidence="2 3">WTL</strain>
    </source>
</reference>
<protein>
    <submittedName>
        <fullName evidence="2">Putative Fe-Mo cluster-binding protein, NifX family</fullName>
    </submittedName>
</protein>
<proteinExistence type="predicted"/>
<dbReference type="Proteomes" id="UP000057158">
    <property type="component" value="Chromosome"/>
</dbReference>
<dbReference type="InterPro" id="IPR003731">
    <property type="entry name" value="Di-Nase_FeMo-co_biosynth"/>
</dbReference>
<dbReference type="OrthoDB" id="280278at2"/>
<dbReference type="EMBL" id="CP010802">
    <property type="protein sequence ID" value="ALC17310.1"/>
    <property type="molecule type" value="Genomic_DNA"/>
</dbReference>
<dbReference type="Gene3D" id="3.30.420.130">
    <property type="entry name" value="Dinitrogenase iron-molybdenum cofactor biosynthesis domain"/>
    <property type="match status" value="1"/>
</dbReference>
<dbReference type="KEGG" id="des:DSOUD_2557"/>
<sequence>MRIAVASKSGTEVDQHFGHAERFLIYDFHRGEAKLLEEVAVEKYCSFDEGHPFRKNQFMAIVEAVAGCKAVITAMIGDYPRQELVKQGIEAVTAEGPIEEALRAAHATLCGCDCGGKEKCSK</sequence>
<keyword evidence="3" id="KW-1185">Reference proteome</keyword>
<evidence type="ECO:0000313" key="2">
    <source>
        <dbReference type="EMBL" id="ALC17310.1"/>
    </source>
</evidence>
<accession>A0A0M4D7W1</accession>
<dbReference type="SUPFAM" id="SSF53146">
    <property type="entry name" value="Nitrogenase accessory factor-like"/>
    <property type="match status" value="1"/>
</dbReference>
<evidence type="ECO:0000313" key="3">
    <source>
        <dbReference type="Proteomes" id="UP000057158"/>
    </source>
</evidence>